<dbReference type="Proteomes" id="UP000660021">
    <property type="component" value="Unassembled WGS sequence"/>
</dbReference>
<protein>
    <submittedName>
        <fullName evidence="2">Terminase small subunit</fullName>
    </submittedName>
</protein>
<evidence type="ECO:0000256" key="1">
    <source>
        <dbReference type="SAM" id="Coils"/>
    </source>
</evidence>
<feature type="coiled-coil region" evidence="1">
    <location>
        <begin position="1"/>
        <end position="28"/>
    </location>
</feature>
<proteinExistence type="predicted"/>
<dbReference type="InterPro" id="IPR038713">
    <property type="entry name" value="Terminase_Gp1_N_sf"/>
</dbReference>
<dbReference type="Gene3D" id="1.10.10.1400">
    <property type="entry name" value="Terminase, small subunit, N-terminal DNA-binding domain, HTH motif"/>
    <property type="match status" value="1"/>
</dbReference>
<organism evidence="2 3">
    <name type="scientific">Pseudoflavonifractor hominis</name>
    <dbReference type="NCBI Taxonomy" id="2763059"/>
    <lineage>
        <taxon>Bacteria</taxon>
        <taxon>Bacillati</taxon>
        <taxon>Bacillota</taxon>
        <taxon>Clostridia</taxon>
        <taxon>Eubacteriales</taxon>
        <taxon>Oscillospiraceae</taxon>
        <taxon>Pseudoflavonifractor</taxon>
    </lineage>
</organism>
<accession>A0ABR7HUE9</accession>
<name>A0ABR7HUE9_9FIRM</name>
<dbReference type="InterPro" id="IPR005335">
    <property type="entry name" value="Terminase_ssu"/>
</dbReference>
<gene>
    <name evidence="2" type="ORF">H8S34_09815</name>
</gene>
<evidence type="ECO:0000313" key="2">
    <source>
        <dbReference type="EMBL" id="MBC5731124.1"/>
    </source>
</evidence>
<sequence length="168" mass="19101">MNYEEMTLEELERTLTRKERLFVEEYEKDGNGTQAAIRAGYTPGKGNASAAVQASKLLRSAKVSAYRRARAIELCRQLGLSPERIRLHAMDVYRKCMNEKPVMKYDPDTREWVESGEYVIDSKGALKALELLGKPIGAFERDSQADRMRVEDDPITKALKEERSDGLL</sequence>
<keyword evidence="1" id="KW-0175">Coiled coil</keyword>
<comment type="caution">
    <text evidence="2">The sequence shown here is derived from an EMBL/GenBank/DDBJ whole genome shotgun (WGS) entry which is preliminary data.</text>
</comment>
<reference evidence="2 3" key="1">
    <citation type="submission" date="2020-08" db="EMBL/GenBank/DDBJ databases">
        <title>Genome public.</title>
        <authorList>
            <person name="Liu C."/>
            <person name="Sun Q."/>
        </authorList>
    </citation>
    <scope>NUCLEOTIDE SEQUENCE [LARGE SCALE GENOMIC DNA]</scope>
    <source>
        <strain evidence="2 3">New-38</strain>
    </source>
</reference>
<dbReference type="Pfam" id="PF03592">
    <property type="entry name" value="Terminase_2"/>
    <property type="match status" value="1"/>
</dbReference>
<dbReference type="RefSeq" id="WP_186963867.1">
    <property type="nucleotide sequence ID" value="NZ_JACOPR010000005.1"/>
</dbReference>
<dbReference type="EMBL" id="JACOPR010000005">
    <property type="protein sequence ID" value="MBC5731124.1"/>
    <property type="molecule type" value="Genomic_DNA"/>
</dbReference>
<keyword evidence="3" id="KW-1185">Reference proteome</keyword>
<evidence type="ECO:0000313" key="3">
    <source>
        <dbReference type="Proteomes" id="UP000660021"/>
    </source>
</evidence>